<reference evidence="2" key="1">
    <citation type="submission" date="2021-10" db="EMBL/GenBank/DDBJ databases">
        <title>Marinomonas pontica sp. nov., isolated from the Black Sea.</title>
        <authorList>
            <person name="Zhao L.-H."/>
            <person name="Xue J.-H."/>
        </authorList>
    </citation>
    <scope>NUCLEOTIDE SEQUENCE</scope>
    <source>
        <strain evidence="2">E8</strain>
    </source>
</reference>
<dbReference type="AlphaFoldDB" id="A0A9X1LCU0"/>
<dbReference type="RefSeq" id="WP_226754168.1">
    <property type="nucleotide sequence ID" value="NZ_JAJATW010000009.1"/>
</dbReference>
<sequence length="373" mass="42236">MRKLLLYLVWVCCSSTMSTAWASSVAMDLMDGQDFYQAMPRQRPLAEQFSSILQSPPLPIRIQQQRSVNVAMFLFGDVDSVENQALLLAFRRRMRELNIDYRLDIYVDNAVDGVDFSPYTKLTNAQPDYIVMTKLGLIQRRFVERFLRSGDTKVIVYNFASPLKQWLHHSPLMYLGFDQKKVTTMLADYLHRSLPPDARLSAMVLPADYLSHLRCDLFLDEMVKHQRHIDRVYVASDDKHSAFTLTQALLKEAPVDFVFSCSASISEGVLAAIQSQKYEDSQWNVPARVKTNGWGVSWQGVSGLTSPALMASAVFMQDELSIAIAEAIKLDLEAQNLPTLYIANSTLVPASLDPVVLRFVMQKAYPYSGSLWP</sequence>
<dbReference type="SUPFAM" id="SSF53822">
    <property type="entry name" value="Periplasmic binding protein-like I"/>
    <property type="match status" value="1"/>
</dbReference>
<feature type="chain" id="PRO_5040761939" evidence="1">
    <location>
        <begin position="23"/>
        <end position="373"/>
    </location>
</feature>
<proteinExistence type="predicted"/>
<gene>
    <name evidence="2" type="ORF">LG368_07800</name>
</gene>
<evidence type="ECO:0000313" key="2">
    <source>
        <dbReference type="EMBL" id="MCB5161802.1"/>
    </source>
</evidence>
<evidence type="ECO:0000256" key="1">
    <source>
        <dbReference type="SAM" id="SignalP"/>
    </source>
</evidence>
<comment type="caution">
    <text evidence="2">The sequence shown here is derived from an EMBL/GenBank/DDBJ whole genome shotgun (WGS) entry which is preliminary data.</text>
</comment>
<dbReference type="Proteomes" id="UP001139095">
    <property type="component" value="Unassembled WGS sequence"/>
</dbReference>
<name>A0A9X1LCU0_9GAMM</name>
<feature type="signal peptide" evidence="1">
    <location>
        <begin position="1"/>
        <end position="22"/>
    </location>
</feature>
<protein>
    <submittedName>
        <fullName evidence="2">Uncharacterized protein</fullName>
    </submittedName>
</protein>
<organism evidence="2 3">
    <name type="scientific">Marinomonas algarum</name>
    <dbReference type="NCBI Taxonomy" id="2883105"/>
    <lineage>
        <taxon>Bacteria</taxon>
        <taxon>Pseudomonadati</taxon>
        <taxon>Pseudomonadota</taxon>
        <taxon>Gammaproteobacteria</taxon>
        <taxon>Oceanospirillales</taxon>
        <taxon>Oceanospirillaceae</taxon>
        <taxon>Marinomonas</taxon>
    </lineage>
</organism>
<dbReference type="InterPro" id="IPR028082">
    <property type="entry name" value="Peripla_BP_I"/>
</dbReference>
<evidence type="ECO:0000313" key="3">
    <source>
        <dbReference type="Proteomes" id="UP001139095"/>
    </source>
</evidence>
<dbReference type="EMBL" id="JAJATW010000009">
    <property type="protein sequence ID" value="MCB5161802.1"/>
    <property type="molecule type" value="Genomic_DNA"/>
</dbReference>
<keyword evidence="3" id="KW-1185">Reference proteome</keyword>
<keyword evidence="1" id="KW-0732">Signal</keyword>
<accession>A0A9X1LCU0</accession>
<dbReference type="Gene3D" id="3.40.50.2300">
    <property type="match status" value="2"/>
</dbReference>